<dbReference type="PROSITE" id="PS50297">
    <property type="entry name" value="ANK_REP_REGION"/>
    <property type="match status" value="1"/>
</dbReference>
<dbReference type="AlphaFoldDB" id="A0A3D8S6F9"/>
<gene>
    <name evidence="3" type="ORF">BP6252_02984</name>
</gene>
<dbReference type="InterPro" id="IPR036770">
    <property type="entry name" value="Ankyrin_rpt-contain_sf"/>
</dbReference>
<evidence type="ECO:0000256" key="2">
    <source>
        <dbReference type="SAM" id="MobiDB-lite"/>
    </source>
</evidence>
<dbReference type="OrthoDB" id="3200163at2759"/>
<feature type="repeat" description="ANK" evidence="1">
    <location>
        <begin position="319"/>
        <end position="351"/>
    </location>
</feature>
<name>A0A3D8S6F9_9HELO</name>
<protein>
    <submittedName>
        <fullName evidence="3">Uncharacterized protein</fullName>
    </submittedName>
</protein>
<dbReference type="Pfam" id="PF00023">
    <property type="entry name" value="Ank"/>
    <property type="match status" value="1"/>
</dbReference>
<sequence>MAEVLAVVASGMSVVSLAVQFADSFQKLKDFYDRISEAPEEIRLALEQVEILSLILEDIDRDLQQSVSSSSAIKVAAMKSLRICAMANQDLLSLVQKLGEGMAEGKKRTSLKAAFKKDNIELFRMRLENAKSTMLLAHQCYYSLIQRQNWDSYEQDMAGIQALVSKVVSLTSPSEFCPESSRRKIPKEPHIGPQSSITQKGVNDETKESPISPTSGSSKITQLRKFKYARSFSKRFLEVSVSKESTSTTITLRLPIWLWARRYDITLKRSHNGWDQSFRTYRLVPNDALVLKYSKNGNVAGLQDLFKANLASPFEADAFGLTPLHYAAVYAQAETCRFLIECGADANMRTYGGYFHLGILHYPHGPSSLEDQVINKIKCGTPLHLMAYFASCVSNSRARLLMPNSEAVTSNENLENEIQTTAEILYAKGQSDPFDKEGGGNNVFHLWTGPSQTFKWLQRQEESQTMAISVMDICHLIWASISSQTRDNAILNIRQVVPEGRIIRKLTEACSESPFLVWWGLMVYYVAEAFTFSPTLSPSTRERWSNLLEEVAVAGVAVNFHTKRLDGYLAQHTIFSGIIQIFWVHSPFSNGRRQSLRNLHTLFREWLYHLARAEINLLEYGYQELELHAKDETLWQFRFDLGRGSYLDYGSIQMLDLRIGEKPEDWRVEFEDLYVSSCLSRDFWILVEGTERQVSKLANSKFEIMGDDFFDDLSNYEDEIKIPGGWCD</sequence>
<evidence type="ECO:0000313" key="4">
    <source>
        <dbReference type="Proteomes" id="UP000256645"/>
    </source>
</evidence>
<dbReference type="InterPro" id="IPR002110">
    <property type="entry name" value="Ankyrin_rpt"/>
</dbReference>
<feature type="compositionally biased region" description="Basic and acidic residues" evidence="2">
    <location>
        <begin position="180"/>
        <end position="190"/>
    </location>
</feature>
<keyword evidence="1" id="KW-0040">ANK repeat</keyword>
<dbReference type="SUPFAM" id="SSF48403">
    <property type="entry name" value="Ankyrin repeat"/>
    <property type="match status" value="1"/>
</dbReference>
<keyword evidence="4" id="KW-1185">Reference proteome</keyword>
<dbReference type="EMBL" id="PDLM01000003">
    <property type="protein sequence ID" value="RDW81872.1"/>
    <property type="molecule type" value="Genomic_DNA"/>
</dbReference>
<dbReference type="Gene3D" id="1.25.40.20">
    <property type="entry name" value="Ankyrin repeat-containing domain"/>
    <property type="match status" value="1"/>
</dbReference>
<proteinExistence type="predicted"/>
<dbReference type="Proteomes" id="UP000256645">
    <property type="component" value="Unassembled WGS sequence"/>
</dbReference>
<evidence type="ECO:0000256" key="1">
    <source>
        <dbReference type="PROSITE-ProRule" id="PRU00023"/>
    </source>
</evidence>
<comment type="caution">
    <text evidence="3">The sequence shown here is derived from an EMBL/GenBank/DDBJ whole genome shotgun (WGS) entry which is preliminary data.</text>
</comment>
<feature type="compositionally biased region" description="Polar residues" evidence="2">
    <location>
        <begin position="209"/>
        <end position="218"/>
    </location>
</feature>
<accession>A0A3D8S6F9</accession>
<dbReference type="SMART" id="SM00248">
    <property type="entry name" value="ANK"/>
    <property type="match status" value="2"/>
</dbReference>
<feature type="region of interest" description="Disordered" evidence="2">
    <location>
        <begin position="176"/>
        <end position="218"/>
    </location>
</feature>
<dbReference type="PROSITE" id="PS50088">
    <property type="entry name" value="ANK_REPEAT"/>
    <property type="match status" value="1"/>
</dbReference>
<evidence type="ECO:0000313" key="3">
    <source>
        <dbReference type="EMBL" id="RDW81872.1"/>
    </source>
</evidence>
<organism evidence="3 4">
    <name type="scientific">Coleophoma cylindrospora</name>
    <dbReference type="NCBI Taxonomy" id="1849047"/>
    <lineage>
        <taxon>Eukaryota</taxon>
        <taxon>Fungi</taxon>
        <taxon>Dikarya</taxon>
        <taxon>Ascomycota</taxon>
        <taxon>Pezizomycotina</taxon>
        <taxon>Leotiomycetes</taxon>
        <taxon>Helotiales</taxon>
        <taxon>Dermateaceae</taxon>
        <taxon>Coleophoma</taxon>
    </lineage>
</organism>
<reference evidence="3 4" key="1">
    <citation type="journal article" date="2018" name="IMA Fungus">
        <title>IMA Genome-F 9: Draft genome sequence of Annulohypoxylon stygium, Aspergillus mulundensis, Berkeleyomyces basicola (syn. Thielaviopsis basicola), Ceratocystis smalleyi, two Cercospora beticola strains, Coleophoma cylindrospora, Fusarium fracticaudum, Phialophora cf. hyalina, and Morchella septimelata.</title>
        <authorList>
            <person name="Wingfield B.D."/>
            <person name="Bills G.F."/>
            <person name="Dong Y."/>
            <person name="Huang W."/>
            <person name="Nel W.J."/>
            <person name="Swalarsk-Parry B.S."/>
            <person name="Vaghefi N."/>
            <person name="Wilken P.M."/>
            <person name="An Z."/>
            <person name="de Beer Z.W."/>
            <person name="De Vos L."/>
            <person name="Chen L."/>
            <person name="Duong T.A."/>
            <person name="Gao Y."/>
            <person name="Hammerbacher A."/>
            <person name="Kikkert J.R."/>
            <person name="Li Y."/>
            <person name="Li H."/>
            <person name="Li K."/>
            <person name="Li Q."/>
            <person name="Liu X."/>
            <person name="Ma X."/>
            <person name="Naidoo K."/>
            <person name="Pethybridge S.J."/>
            <person name="Sun J."/>
            <person name="Steenkamp E.T."/>
            <person name="van der Nest M.A."/>
            <person name="van Wyk S."/>
            <person name="Wingfield M.J."/>
            <person name="Xiong C."/>
            <person name="Yue Q."/>
            <person name="Zhang X."/>
        </authorList>
    </citation>
    <scope>NUCLEOTIDE SEQUENCE [LARGE SCALE GENOMIC DNA]</scope>
    <source>
        <strain evidence="3 4">BP6252</strain>
    </source>
</reference>